<feature type="region of interest" description="Disordered" evidence="1">
    <location>
        <begin position="1"/>
        <end position="67"/>
    </location>
</feature>
<evidence type="ECO:0000313" key="2">
    <source>
        <dbReference type="EMBL" id="OAK61700.1"/>
    </source>
</evidence>
<gene>
    <name evidence="2" type="ORF">A3K87_20655</name>
</gene>
<comment type="caution">
    <text evidence="2">The sequence shown here is derived from an EMBL/GenBank/DDBJ whole genome shotgun (WGS) entry which is preliminary data.</text>
</comment>
<sequence>MGATFARSTAIETASGTSAEAQIHTSVESADCAAARRDHDSTTATGAAVVSAGSTNISTETSEVCNG</sequence>
<dbReference type="Proteomes" id="UP000077852">
    <property type="component" value="Unassembled WGS sequence"/>
</dbReference>
<evidence type="ECO:0000256" key="1">
    <source>
        <dbReference type="SAM" id="MobiDB-lite"/>
    </source>
</evidence>
<organism evidence="2 3">
    <name type="scientific">Variovorax paradoxus</name>
    <dbReference type="NCBI Taxonomy" id="34073"/>
    <lineage>
        <taxon>Bacteria</taxon>
        <taxon>Pseudomonadati</taxon>
        <taxon>Pseudomonadota</taxon>
        <taxon>Betaproteobacteria</taxon>
        <taxon>Burkholderiales</taxon>
        <taxon>Comamonadaceae</taxon>
        <taxon>Variovorax</taxon>
    </lineage>
</organism>
<protein>
    <submittedName>
        <fullName evidence="2">Uncharacterized protein</fullName>
    </submittedName>
</protein>
<feature type="compositionally biased region" description="Low complexity" evidence="1">
    <location>
        <begin position="42"/>
        <end position="55"/>
    </location>
</feature>
<proteinExistence type="predicted"/>
<dbReference type="EMBL" id="LVHG01000055">
    <property type="protein sequence ID" value="OAK61700.1"/>
    <property type="molecule type" value="Genomic_DNA"/>
</dbReference>
<reference evidence="2 3" key="1">
    <citation type="submission" date="2016-03" db="EMBL/GenBank/DDBJ databases">
        <title>Genome sequence of Variovorax paradoxus KB5.</title>
        <authorList>
            <person name="Jeong H."/>
            <person name="Hong C.E."/>
            <person name="Jo S.H."/>
            <person name="Park J.M."/>
        </authorList>
    </citation>
    <scope>NUCLEOTIDE SEQUENCE [LARGE SCALE GENOMIC DNA]</scope>
    <source>
        <strain evidence="2 3">KB5</strain>
    </source>
</reference>
<evidence type="ECO:0000313" key="3">
    <source>
        <dbReference type="Proteomes" id="UP000077852"/>
    </source>
</evidence>
<feature type="compositionally biased region" description="Polar residues" evidence="1">
    <location>
        <begin position="1"/>
        <end position="28"/>
    </location>
</feature>
<accession>A0AA91DND7</accession>
<feature type="compositionally biased region" description="Polar residues" evidence="1">
    <location>
        <begin position="56"/>
        <end position="67"/>
    </location>
</feature>
<name>A0AA91DND7_VARPD</name>
<dbReference type="AlphaFoldDB" id="A0AA91DND7"/>